<accession>A0A518HSU1</accession>
<gene>
    <name evidence="1" type="ORF">Enr13x_37830</name>
</gene>
<dbReference type="RefSeq" id="WP_145388334.1">
    <property type="nucleotide sequence ID" value="NZ_CP037423.1"/>
</dbReference>
<keyword evidence="2" id="KW-1185">Reference proteome</keyword>
<evidence type="ECO:0000313" key="1">
    <source>
        <dbReference type="EMBL" id="QDV43923.1"/>
    </source>
</evidence>
<proteinExistence type="predicted"/>
<evidence type="ECO:0000313" key="2">
    <source>
        <dbReference type="Proteomes" id="UP000319004"/>
    </source>
</evidence>
<name>A0A518HSU1_9BACT</name>
<organism evidence="1 2">
    <name type="scientific">Stieleria neptunia</name>
    <dbReference type="NCBI Taxonomy" id="2527979"/>
    <lineage>
        <taxon>Bacteria</taxon>
        <taxon>Pseudomonadati</taxon>
        <taxon>Planctomycetota</taxon>
        <taxon>Planctomycetia</taxon>
        <taxon>Pirellulales</taxon>
        <taxon>Pirellulaceae</taxon>
        <taxon>Stieleria</taxon>
    </lineage>
</organism>
<dbReference type="KEGG" id="snep:Enr13x_37830"/>
<dbReference type="Proteomes" id="UP000319004">
    <property type="component" value="Chromosome"/>
</dbReference>
<sequence>MPSDRYEERKPFFDCVFENGVDQYVHPTGVTGVKIVTGVEESFLDPYFNSPYGQRAKSSGDLSIFLADSEQTAKAEVFQGQQSSGYPPNSWLLSYEYQGQILNIQKIEDENFKNDFLEASGEYKHEFSQDARHYLDEKGYAQKFDSIGWVSVQGNQIGQGGFVYNWVSGESPTFNHLCTIRLDSPSGDQQ</sequence>
<dbReference type="AlphaFoldDB" id="A0A518HSU1"/>
<reference evidence="1 2" key="1">
    <citation type="submission" date="2019-03" db="EMBL/GenBank/DDBJ databases">
        <title>Deep-cultivation of Planctomycetes and their phenomic and genomic characterization uncovers novel biology.</title>
        <authorList>
            <person name="Wiegand S."/>
            <person name="Jogler M."/>
            <person name="Boedeker C."/>
            <person name="Pinto D."/>
            <person name="Vollmers J."/>
            <person name="Rivas-Marin E."/>
            <person name="Kohn T."/>
            <person name="Peeters S.H."/>
            <person name="Heuer A."/>
            <person name="Rast P."/>
            <person name="Oberbeckmann S."/>
            <person name="Bunk B."/>
            <person name="Jeske O."/>
            <person name="Meyerdierks A."/>
            <person name="Storesund J.E."/>
            <person name="Kallscheuer N."/>
            <person name="Luecker S."/>
            <person name="Lage O.M."/>
            <person name="Pohl T."/>
            <person name="Merkel B.J."/>
            <person name="Hornburger P."/>
            <person name="Mueller R.-W."/>
            <person name="Bruemmer F."/>
            <person name="Labrenz M."/>
            <person name="Spormann A.M."/>
            <person name="Op den Camp H."/>
            <person name="Overmann J."/>
            <person name="Amann R."/>
            <person name="Jetten M.S.M."/>
            <person name="Mascher T."/>
            <person name="Medema M.H."/>
            <person name="Devos D.P."/>
            <person name="Kaster A.-K."/>
            <person name="Ovreas L."/>
            <person name="Rohde M."/>
            <person name="Galperin M.Y."/>
            <person name="Jogler C."/>
        </authorList>
    </citation>
    <scope>NUCLEOTIDE SEQUENCE [LARGE SCALE GENOMIC DNA]</scope>
    <source>
        <strain evidence="1 2">Enr13</strain>
    </source>
</reference>
<protein>
    <submittedName>
        <fullName evidence="1">Uncharacterized protein</fullName>
    </submittedName>
</protein>
<dbReference type="EMBL" id="CP037423">
    <property type="protein sequence ID" value="QDV43923.1"/>
    <property type="molecule type" value="Genomic_DNA"/>
</dbReference>